<dbReference type="Gene3D" id="2.60.40.4070">
    <property type="match status" value="1"/>
</dbReference>
<dbReference type="Pfam" id="PF08309">
    <property type="entry name" value="LVIVD"/>
    <property type="match status" value="7"/>
</dbReference>
<dbReference type="Proteomes" id="UP000739538">
    <property type="component" value="Unassembled WGS sequence"/>
</dbReference>
<sequence>ARPASLAAAPTPGKTTAVQAFGPYAFLSAGEDGIEVWDLGDPTDPALVTQFDTPGTASGIGVVGNDLYVAGGASGIQLVDITNPAHPQIRERGSLPGEVQALALDGEFVYAVGDGTGFEVVRVLRPVAPQVRGHYEIPGRLWQVAVDADLAYLTSEENGLQIVDVSVPEAPTLVGQLETPGNACGIAVAGDYAYVGSQAWHGTGVWTGLNVVDVSDPASPRIVSALPIPFSVTNITLDGDLAYLVAEAVYIVDIADPERPEILNVIYDTSGPTAVERQGRFLYVASSYPSLQIVDIQDPRSPVTLGSTRMVGFRPADMIVSGDFAYLCGSNNIGRVHVVDVRDPSAPVETGHVFTGIGTSGISSAGSRVYVADVSYDVVELDVSNPYDPVAEWLEYSKWMAVSIAVDGEYAFVLGRQTSHWRGEIPKSGLRTYRIADRFATDLAAPGLASAQAIPNPFRGWTKVEFELPSSGTTRVSVHDVSGREVRTLHEGQADAGRHDVYWNGLDSEGHAVPAGMYWIRVSGQGANASGQVVRIE</sequence>
<reference evidence="2" key="2">
    <citation type="journal article" date="2021" name="Microbiome">
        <title>Successional dynamics and alternative stable states in a saline activated sludge microbial community over 9 years.</title>
        <authorList>
            <person name="Wang Y."/>
            <person name="Ye J."/>
            <person name="Ju F."/>
            <person name="Liu L."/>
            <person name="Boyd J.A."/>
            <person name="Deng Y."/>
            <person name="Parks D.H."/>
            <person name="Jiang X."/>
            <person name="Yin X."/>
            <person name="Woodcroft B.J."/>
            <person name="Tyson G.W."/>
            <person name="Hugenholtz P."/>
            <person name="Polz M.F."/>
            <person name="Zhang T."/>
        </authorList>
    </citation>
    <scope>NUCLEOTIDE SEQUENCE</scope>
    <source>
        <strain evidence="2">HKST-UBA02</strain>
    </source>
</reference>
<feature type="domain" description="FlgD/Vpr Ig-like" evidence="1">
    <location>
        <begin position="463"/>
        <end position="525"/>
    </location>
</feature>
<dbReference type="PANTHER" id="PTHR46928:SF1">
    <property type="entry name" value="MESENCHYME-SPECIFIC CELL SURFACE GLYCOPROTEIN"/>
    <property type="match status" value="1"/>
</dbReference>
<dbReference type="PANTHER" id="PTHR46928">
    <property type="entry name" value="MESENCHYME-SPECIFIC CELL SURFACE GLYCOPROTEIN"/>
    <property type="match status" value="1"/>
</dbReference>
<protein>
    <submittedName>
        <fullName evidence="2">T9SS type A sorting domain-containing protein</fullName>
    </submittedName>
</protein>
<dbReference type="InterPro" id="IPR015943">
    <property type="entry name" value="WD40/YVTN_repeat-like_dom_sf"/>
</dbReference>
<feature type="non-terminal residue" evidence="2">
    <location>
        <position position="1"/>
    </location>
</feature>
<dbReference type="SUPFAM" id="SSF75011">
    <property type="entry name" value="3-carboxy-cis,cis-mucoante lactonizing enzyme"/>
    <property type="match status" value="1"/>
</dbReference>
<dbReference type="InterPro" id="IPR025965">
    <property type="entry name" value="FlgD/Vpr_Ig-like"/>
</dbReference>
<dbReference type="SUPFAM" id="SSF50969">
    <property type="entry name" value="YVTN repeat-like/Quinoprotein amine dehydrogenase"/>
    <property type="match status" value="1"/>
</dbReference>
<reference evidence="2" key="1">
    <citation type="submission" date="2020-04" db="EMBL/GenBank/DDBJ databases">
        <authorList>
            <person name="Zhang T."/>
        </authorList>
    </citation>
    <scope>NUCLEOTIDE SEQUENCE</scope>
    <source>
        <strain evidence="2">HKST-UBA02</strain>
    </source>
</reference>
<dbReference type="EMBL" id="JAGQHS010000324">
    <property type="protein sequence ID" value="MCA9759366.1"/>
    <property type="molecule type" value="Genomic_DNA"/>
</dbReference>
<comment type="caution">
    <text evidence="2">The sequence shown here is derived from an EMBL/GenBank/DDBJ whole genome shotgun (WGS) entry which is preliminary data.</text>
</comment>
<proteinExistence type="predicted"/>
<evidence type="ECO:0000313" key="2">
    <source>
        <dbReference type="EMBL" id="MCA9759366.1"/>
    </source>
</evidence>
<accession>A0A956SGK1</accession>
<dbReference type="Pfam" id="PF13860">
    <property type="entry name" value="FlgD_ig"/>
    <property type="match status" value="1"/>
</dbReference>
<gene>
    <name evidence="2" type="ORF">KDA27_26470</name>
</gene>
<dbReference type="InterPro" id="IPR026444">
    <property type="entry name" value="Secre_tail"/>
</dbReference>
<dbReference type="InterPro" id="IPR052956">
    <property type="entry name" value="Mesenchyme-surface_protein"/>
</dbReference>
<dbReference type="InterPro" id="IPR013211">
    <property type="entry name" value="LVIVD"/>
</dbReference>
<dbReference type="NCBIfam" id="TIGR04183">
    <property type="entry name" value="Por_Secre_tail"/>
    <property type="match status" value="1"/>
</dbReference>
<dbReference type="AlphaFoldDB" id="A0A956SGK1"/>
<organism evidence="2 3">
    <name type="scientific">Eiseniibacteriota bacterium</name>
    <dbReference type="NCBI Taxonomy" id="2212470"/>
    <lineage>
        <taxon>Bacteria</taxon>
        <taxon>Candidatus Eiseniibacteriota</taxon>
    </lineage>
</organism>
<name>A0A956SGK1_UNCEI</name>
<dbReference type="Gene3D" id="2.130.10.10">
    <property type="entry name" value="YVTN repeat-like/Quinoprotein amine dehydrogenase"/>
    <property type="match status" value="2"/>
</dbReference>
<evidence type="ECO:0000313" key="3">
    <source>
        <dbReference type="Proteomes" id="UP000739538"/>
    </source>
</evidence>
<dbReference type="InterPro" id="IPR011044">
    <property type="entry name" value="Quino_amine_DH_bsu"/>
</dbReference>
<evidence type="ECO:0000259" key="1">
    <source>
        <dbReference type="Pfam" id="PF13860"/>
    </source>
</evidence>